<evidence type="ECO:0000313" key="15">
    <source>
        <dbReference type="Proteomes" id="UP001596528"/>
    </source>
</evidence>
<keyword evidence="15" id="KW-1185">Reference proteome</keyword>
<keyword evidence="4 14" id="KW-0645">Protease</keyword>
<dbReference type="PANTHER" id="PTHR39188:SF3">
    <property type="entry name" value="STAGE IV SPORULATION PROTEIN FB"/>
    <property type="match status" value="1"/>
</dbReference>
<reference evidence="15" key="1">
    <citation type="journal article" date="2019" name="Int. J. Syst. Evol. Microbiol.">
        <title>The Global Catalogue of Microorganisms (GCM) 10K type strain sequencing project: providing services to taxonomists for standard genome sequencing and annotation.</title>
        <authorList>
            <consortium name="The Broad Institute Genomics Platform"/>
            <consortium name="The Broad Institute Genome Sequencing Center for Infectious Disease"/>
            <person name="Wu L."/>
            <person name="Ma J."/>
        </authorList>
    </citation>
    <scope>NUCLEOTIDE SEQUENCE [LARGE SCALE GENOMIC DNA]</scope>
    <source>
        <strain evidence="15">JCM 18657</strain>
    </source>
</reference>
<dbReference type="Proteomes" id="UP001596528">
    <property type="component" value="Unassembled WGS sequence"/>
</dbReference>
<gene>
    <name evidence="14" type="ORF">ACFQWB_08460</name>
</gene>
<proteinExistence type="inferred from homology"/>
<keyword evidence="7" id="KW-0378">Hydrolase</keyword>
<keyword evidence="8" id="KW-0862">Zinc</keyword>
<comment type="cofactor">
    <cofactor evidence="1">
        <name>Zn(2+)</name>
        <dbReference type="ChEBI" id="CHEBI:29105"/>
    </cofactor>
</comment>
<sequence length="386" mass="42631">MKWNRSGRRALPGSATISAAFAPDAGARRVKSQQQWWTFGAFGAFLLTKGKTIVSVLLAGKYSATIVSMFLTIAGLGYIYEWDFATGVVLMLFIHELGHVLAAKRKGLPVTAPVFIPFVGAIIQLKRNPRDVVTEAYVAMGGPLIGSLGAVCCALAGWAIGDPMLVAVAYVGLAVNLLNLIPVHPLDGGRIASAVTRWLWLGGLAISYWVIRQSGHNWLYILWGLFVIELCIKFVRFKGKTGSYSAFGLVDTPVERLNTEKLSELLAEPNLQKPSFQTFSTMDGRQRVRLSIPALWLRSIVIMPEQGLITDVSIKEMRIVRRKGKSYLRYKYRIVYTPHEDDIYYKAPAAVRWRYGLAYVGLSGCLAALMYGASKLQYMLMTGPNG</sequence>
<evidence type="ECO:0000256" key="1">
    <source>
        <dbReference type="ARBA" id="ARBA00001947"/>
    </source>
</evidence>
<dbReference type="CDD" id="cd06160">
    <property type="entry name" value="S2P-M50_like_2"/>
    <property type="match status" value="1"/>
</dbReference>
<dbReference type="EMBL" id="JBHTGQ010000018">
    <property type="protein sequence ID" value="MFC7749973.1"/>
    <property type="molecule type" value="Genomic_DNA"/>
</dbReference>
<keyword evidence="6" id="KW-0479">Metal-binding</keyword>
<evidence type="ECO:0000256" key="2">
    <source>
        <dbReference type="ARBA" id="ARBA00004141"/>
    </source>
</evidence>
<feature type="transmembrane region" description="Helical" evidence="12">
    <location>
        <begin position="217"/>
        <end position="235"/>
    </location>
</feature>
<feature type="transmembrane region" description="Helical" evidence="12">
    <location>
        <begin position="107"/>
        <end position="125"/>
    </location>
</feature>
<dbReference type="InterPro" id="IPR008915">
    <property type="entry name" value="Peptidase_M50"/>
</dbReference>
<evidence type="ECO:0000256" key="11">
    <source>
        <dbReference type="ARBA" id="ARBA00023136"/>
    </source>
</evidence>
<comment type="caution">
    <text evidence="14">The sequence shown here is derived from an EMBL/GenBank/DDBJ whole genome shotgun (WGS) entry which is preliminary data.</text>
</comment>
<dbReference type="PANTHER" id="PTHR39188">
    <property type="entry name" value="MEMBRANE-ASSOCIATED ZINC METALLOPROTEASE M50B"/>
    <property type="match status" value="1"/>
</dbReference>
<keyword evidence="10" id="KW-0482">Metalloprotease</keyword>
<evidence type="ECO:0000256" key="12">
    <source>
        <dbReference type="SAM" id="Phobius"/>
    </source>
</evidence>
<feature type="transmembrane region" description="Helical" evidence="12">
    <location>
        <begin position="355"/>
        <end position="373"/>
    </location>
</feature>
<keyword evidence="5 12" id="KW-0812">Transmembrane</keyword>
<evidence type="ECO:0000256" key="9">
    <source>
        <dbReference type="ARBA" id="ARBA00022989"/>
    </source>
</evidence>
<evidence type="ECO:0000256" key="10">
    <source>
        <dbReference type="ARBA" id="ARBA00023049"/>
    </source>
</evidence>
<dbReference type="RefSeq" id="WP_138788258.1">
    <property type="nucleotide sequence ID" value="NZ_JBHTGQ010000018.1"/>
</dbReference>
<evidence type="ECO:0000256" key="7">
    <source>
        <dbReference type="ARBA" id="ARBA00022801"/>
    </source>
</evidence>
<comment type="similarity">
    <text evidence="3">Belongs to the peptidase M50B family.</text>
</comment>
<feature type="transmembrane region" description="Helical" evidence="12">
    <location>
        <begin position="137"/>
        <end position="158"/>
    </location>
</feature>
<organism evidence="14 15">
    <name type="scientific">Paenibacillus thermoaerophilus</name>
    <dbReference type="NCBI Taxonomy" id="1215385"/>
    <lineage>
        <taxon>Bacteria</taxon>
        <taxon>Bacillati</taxon>
        <taxon>Bacillota</taxon>
        <taxon>Bacilli</taxon>
        <taxon>Bacillales</taxon>
        <taxon>Paenibacillaceae</taxon>
        <taxon>Paenibacillus</taxon>
    </lineage>
</organism>
<dbReference type="GO" id="GO:0008233">
    <property type="term" value="F:peptidase activity"/>
    <property type="evidence" value="ECO:0007669"/>
    <property type="project" value="UniProtKB-KW"/>
</dbReference>
<feature type="transmembrane region" description="Helical" evidence="12">
    <location>
        <begin position="194"/>
        <end position="211"/>
    </location>
</feature>
<dbReference type="GO" id="GO:0006508">
    <property type="term" value="P:proteolysis"/>
    <property type="evidence" value="ECO:0007669"/>
    <property type="project" value="UniProtKB-KW"/>
</dbReference>
<evidence type="ECO:0000313" key="14">
    <source>
        <dbReference type="EMBL" id="MFC7749973.1"/>
    </source>
</evidence>
<evidence type="ECO:0000256" key="8">
    <source>
        <dbReference type="ARBA" id="ARBA00022833"/>
    </source>
</evidence>
<accession>A0ABW2V400</accession>
<evidence type="ECO:0000256" key="4">
    <source>
        <dbReference type="ARBA" id="ARBA00022670"/>
    </source>
</evidence>
<feature type="domain" description="Peptidase M50" evidence="13">
    <location>
        <begin position="84"/>
        <end position="156"/>
    </location>
</feature>
<keyword evidence="11 12" id="KW-0472">Membrane</keyword>
<name>A0ABW2V400_9BACL</name>
<evidence type="ECO:0000256" key="5">
    <source>
        <dbReference type="ARBA" id="ARBA00022692"/>
    </source>
</evidence>
<comment type="subcellular location">
    <subcellularLocation>
        <location evidence="2">Membrane</location>
        <topology evidence="2">Multi-pass membrane protein</topology>
    </subcellularLocation>
</comment>
<protein>
    <submittedName>
        <fullName evidence="14">Site-2 protease family protein</fullName>
    </submittedName>
</protein>
<keyword evidence="9 12" id="KW-1133">Transmembrane helix</keyword>
<evidence type="ECO:0000256" key="6">
    <source>
        <dbReference type="ARBA" id="ARBA00022723"/>
    </source>
</evidence>
<dbReference type="Pfam" id="PF02163">
    <property type="entry name" value="Peptidase_M50"/>
    <property type="match status" value="1"/>
</dbReference>
<evidence type="ECO:0000259" key="13">
    <source>
        <dbReference type="Pfam" id="PF02163"/>
    </source>
</evidence>
<evidence type="ECO:0000256" key="3">
    <source>
        <dbReference type="ARBA" id="ARBA00007931"/>
    </source>
</evidence>
<feature type="transmembrane region" description="Helical" evidence="12">
    <location>
        <begin position="164"/>
        <end position="182"/>
    </location>
</feature>